<evidence type="ECO:0000313" key="13">
    <source>
        <dbReference type="EMBL" id="ORY97427.1"/>
    </source>
</evidence>
<dbReference type="EMBL" id="MCGN01000004">
    <property type="protein sequence ID" value="ORY97427.1"/>
    <property type="molecule type" value="Genomic_DNA"/>
</dbReference>
<evidence type="ECO:0000256" key="10">
    <source>
        <dbReference type="ARBA" id="ARBA00083849"/>
    </source>
</evidence>
<evidence type="ECO:0000256" key="2">
    <source>
        <dbReference type="ARBA" id="ARBA00022605"/>
    </source>
</evidence>
<evidence type="ECO:0000256" key="5">
    <source>
        <dbReference type="ARBA" id="ARBA00023167"/>
    </source>
</evidence>
<evidence type="ECO:0000256" key="7">
    <source>
        <dbReference type="ARBA" id="ARBA00051441"/>
    </source>
</evidence>
<evidence type="ECO:0000256" key="11">
    <source>
        <dbReference type="RuleBase" id="RU362118"/>
    </source>
</evidence>
<keyword evidence="5" id="KW-0486">Methionine biosynthesis</keyword>
<dbReference type="EC" id="2.5.1.48" evidence="9"/>
<comment type="pathway">
    <text evidence="6">Amino-acid biosynthesis.</text>
</comment>
<comment type="cofactor">
    <cofactor evidence="1 11">
        <name>pyridoxal 5'-phosphate</name>
        <dbReference type="ChEBI" id="CHEBI:597326"/>
    </cofactor>
</comment>
<dbReference type="GO" id="GO:0019346">
    <property type="term" value="P:transsulfuration"/>
    <property type="evidence" value="ECO:0007669"/>
    <property type="project" value="InterPro"/>
</dbReference>
<keyword evidence="3 13" id="KW-0808">Transferase</keyword>
<dbReference type="OrthoDB" id="10047078at2759"/>
<evidence type="ECO:0000256" key="8">
    <source>
        <dbReference type="ARBA" id="ARBA00058439"/>
    </source>
</evidence>
<dbReference type="Gene3D" id="3.40.640.10">
    <property type="entry name" value="Type I PLP-dependent aspartate aminotransferase-like (Major domain)"/>
    <property type="match status" value="1"/>
</dbReference>
<name>A0A1X2HET0_SYNRA</name>
<evidence type="ECO:0000256" key="3">
    <source>
        <dbReference type="ARBA" id="ARBA00022679"/>
    </source>
</evidence>
<dbReference type="AlphaFoldDB" id="A0A1X2HET0"/>
<dbReference type="OMA" id="KVAKRCR"/>
<evidence type="ECO:0000256" key="6">
    <source>
        <dbReference type="ARBA" id="ARBA00029440"/>
    </source>
</evidence>
<dbReference type="PANTHER" id="PTHR42699">
    <property type="match status" value="1"/>
</dbReference>
<protein>
    <recommendedName>
        <fullName evidence="9">cystathionine gamma-synthase</fullName>
        <ecNumber evidence="9">2.5.1.48</ecNumber>
    </recommendedName>
    <alternativeName>
        <fullName evidence="10">O-succinylhomoserine (thiol)-lyase</fullName>
    </alternativeName>
</protein>
<dbReference type="InterPro" id="IPR051750">
    <property type="entry name" value="Trans-sulfuration_enzymes"/>
</dbReference>
<reference evidence="13 14" key="1">
    <citation type="submission" date="2016-07" db="EMBL/GenBank/DDBJ databases">
        <title>Pervasive Adenine N6-methylation of Active Genes in Fungi.</title>
        <authorList>
            <consortium name="DOE Joint Genome Institute"/>
            <person name="Mondo S.J."/>
            <person name="Dannebaum R.O."/>
            <person name="Kuo R.C."/>
            <person name="Labutti K."/>
            <person name="Haridas S."/>
            <person name="Kuo A."/>
            <person name="Salamov A."/>
            <person name="Ahrendt S.R."/>
            <person name="Lipzen A."/>
            <person name="Sullivan W."/>
            <person name="Andreopoulos W.B."/>
            <person name="Clum A."/>
            <person name="Lindquist E."/>
            <person name="Daum C."/>
            <person name="Ramamoorthy G.K."/>
            <person name="Gryganskyi A."/>
            <person name="Culley D."/>
            <person name="Magnuson J.K."/>
            <person name="James T.Y."/>
            <person name="O'Malley M.A."/>
            <person name="Stajich J.E."/>
            <person name="Spatafora J.W."/>
            <person name="Visel A."/>
            <person name="Grigoriev I.V."/>
        </authorList>
    </citation>
    <scope>NUCLEOTIDE SEQUENCE [LARGE SCALE GENOMIC DNA]</scope>
    <source>
        <strain evidence="13 14">NRRL 2496</strain>
    </source>
</reference>
<dbReference type="PANTHER" id="PTHR42699:SF1">
    <property type="entry name" value="CYSTATHIONINE GAMMA-SYNTHASE-RELATED"/>
    <property type="match status" value="1"/>
</dbReference>
<dbReference type="InterPro" id="IPR015421">
    <property type="entry name" value="PyrdxlP-dep_Trfase_major"/>
</dbReference>
<accession>A0A1X2HET0</accession>
<dbReference type="FunFam" id="3.40.640.10:FF:000111">
    <property type="entry name" value="Cystathionine gamma-synthase"/>
    <property type="match status" value="1"/>
</dbReference>
<keyword evidence="2" id="KW-0028">Amino-acid biosynthesis</keyword>
<dbReference type="Pfam" id="PF01053">
    <property type="entry name" value="Cys_Met_Meta_PP"/>
    <property type="match status" value="1"/>
</dbReference>
<comment type="function">
    <text evidence="8">Catalyzes the formation of L-cystathionine from O-succinyl-L-homoserine (OSHS) and L-cysteine, via a gamma-replacement reaction. In the absence of thiol, catalyzes gamma-elimination to form 2-oxobutanoate, succinate and ammonia.</text>
</comment>
<dbReference type="SUPFAM" id="SSF53383">
    <property type="entry name" value="PLP-dependent transferases"/>
    <property type="match status" value="1"/>
</dbReference>
<dbReference type="FunFam" id="3.90.1150.10:FF:000063">
    <property type="entry name" value="Probable cystathionine gamma-synthase"/>
    <property type="match status" value="1"/>
</dbReference>
<proteinExistence type="inferred from homology"/>
<feature type="region of interest" description="Disordered" evidence="12">
    <location>
        <begin position="167"/>
        <end position="199"/>
    </location>
</feature>
<organism evidence="13 14">
    <name type="scientific">Syncephalastrum racemosum</name>
    <name type="common">Filamentous fungus</name>
    <dbReference type="NCBI Taxonomy" id="13706"/>
    <lineage>
        <taxon>Eukaryota</taxon>
        <taxon>Fungi</taxon>
        <taxon>Fungi incertae sedis</taxon>
        <taxon>Mucoromycota</taxon>
        <taxon>Mucoromycotina</taxon>
        <taxon>Mucoromycetes</taxon>
        <taxon>Mucorales</taxon>
        <taxon>Syncephalastraceae</taxon>
        <taxon>Syncephalastrum</taxon>
    </lineage>
</organism>
<comment type="caution">
    <text evidence="13">The sequence shown here is derived from an EMBL/GenBank/DDBJ whole genome shotgun (WGS) entry which is preliminary data.</text>
</comment>
<evidence type="ECO:0000256" key="4">
    <source>
        <dbReference type="ARBA" id="ARBA00022898"/>
    </source>
</evidence>
<dbReference type="InterPro" id="IPR000277">
    <property type="entry name" value="Cys/Met-Metab_PyrdxlP-dep_enz"/>
</dbReference>
<dbReference type="Proteomes" id="UP000242180">
    <property type="component" value="Unassembled WGS sequence"/>
</dbReference>
<dbReference type="GO" id="GO:0009086">
    <property type="term" value="P:methionine biosynthetic process"/>
    <property type="evidence" value="ECO:0007669"/>
    <property type="project" value="UniProtKB-KW"/>
</dbReference>
<comment type="catalytic activity">
    <reaction evidence="7">
        <text>O-succinyl-L-homoserine + L-cysteine = L,L-cystathionine + succinate + H(+)</text>
        <dbReference type="Rhea" id="RHEA:20397"/>
        <dbReference type="ChEBI" id="CHEBI:15378"/>
        <dbReference type="ChEBI" id="CHEBI:30031"/>
        <dbReference type="ChEBI" id="CHEBI:35235"/>
        <dbReference type="ChEBI" id="CHEBI:57661"/>
        <dbReference type="ChEBI" id="CHEBI:58161"/>
        <dbReference type="EC" id="2.5.1.48"/>
    </reaction>
</comment>
<dbReference type="GO" id="GO:0003962">
    <property type="term" value="F:cystathionine gamma-synthase activity"/>
    <property type="evidence" value="ECO:0007669"/>
    <property type="project" value="UniProtKB-EC"/>
</dbReference>
<keyword evidence="14" id="KW-1185">Reference proteome</keyword>
<evidence type="ECO:0000313" key="14">
    <source>
        <dbReference type="Proteomes" id="UP000242180"/>
    </source>
</evidence>
<dbReference type="STRING" id="13706.A0A1X2HET0"/>
<feature type="compositionally biased region" description="Basic and acidic residues" evidence="12">
    <location>
        <begin position="167"/>
        <end position="177"/>
    </location>
</feature>
<dbReference type="FunCoup" id="A0A1X2HET0">
    <property type="interactions" value="144"/>
</dbReference>
<sequence length="587" mass="66674">MPVVPEPPSEVGATIPAHTPHGVSVMFPKWEHNVLYEEGHPSVISKMETGYPRFFVNLFIQERLLAKHGKPTEAAFLYPSRKIADRCREFMKQYYAPAQEENLIRIAEVVVAPIDEKMGMRTVPVFMVLFPQDAFPVAKQFWQHTGDIFSSRCAEYCLHILDKNEQHKASHAQEKPRRASRYAKPTGPKSPTQEEESDHAVYVEERYGRNLPLQFADQAKVVLRRRIAGLLSGKQTTIEDVNKATHDELEEQRKVHGERGMLGLSEDDVYLFPSGMGAIYHAHRVARALLPDERKSVCFGFPYTDTLKILQKWGSGCYFYGLGEDKDLDDFEAKLAGGERVLSLFCELPSNPLLKSPDLARIRRLADQYDFLVVVDETIGNFVNVDTLTHADIVVSSLTKIFSGDCNVMGGSMVLNPTRKYYRAIQEFLQADFEDIVWCEDALFVERNSRNFKERAITINENAEALCDYLHAHPKVDRVFYPKFICRQHYDAVKKSDGGYGGLLSIVLKDEKAAQQFYDHLHCAKGPSLGTNFTLASPYTILAHYTELDWAEQYGVSRHLVRVSVGLEDRDHLLSLFESALNAVDEE</sequence>
<evidence type="ECO:0000256" key="9">
    <source>
        <dbReference type="ARBA" id="ARBA00066530"/>
    </source>
</evidence>
<dbReference type="InParanoid" id="A0A1X2HET0"/>
<comment type="similarity">
    <text evidence="11">Belongs to the trans-sulfuration enzymes family.</text>
</comment>
<gene>
    <name evidence="13" type="ORF">BCR43DRAFT_513838</name>
</gene>
<dbReference type="InterPro" id="IPR015422">
    <property type="entry name" value="PyrdxlP-dep_Trfase_small"/>
</dbReference>
<evidence type="ECO:0000256" key="1">
    <source>
        <dbReference type="ARBA" id="ARBA00001933"/>
    </source>
</evidence>
<dbReference type="InterPro" id="IPR015424">
    <property type="entry name" value="PyrdxlP-dep_Trfase"/>
</dbReference>
<keyword evidence="4 11" id="KW-0663">Pyridoxal phosphate</keyword>
<dbReference type="GO" id="GO:0030170">
    <property type="term" value="F:pyridoxal phosphate binding"/>
    <property type="evidence" value="ECO:0007669"/>
    <property type="project" value="InterPro"/>
</dbReference>
<dbReference type="Gene3D" id="3.90.1150.10">
    <property type="entry name" value="Aspartate Aminotransferase, domain 1"/>
    <property type="match status" value="1"/>
</dbReference>
<evidence type="ECO:0000256" key="12">
    <source>
        <dbReference type="SAM" id="MobiDB-lite"/>
    </source>
</evidence>